<keyword evidence="4" id="KW-0862">Zinc</keyword>
<keyword evidence="3" id="KW-0863">Zinc-finger</keyword>
<proteinExistence type="predicted"/>
<dbReference type="PANTHER" id="PTHR46481:SF10">
    <property type="entry name" value="ZINC FINGER BED DOMAIN-CONTAINING PROTEIN 39"/>
    <property type="match status" value="1"/>
</dbReference>
<dbReference type="AlphaFoldDB" id="A0A8K0KEQ8"/>
<comment type="subcellular location">
    <subcellularLocation>
        <location evidence="1">Nucleus</location>
    </subcellularLocation>
</comment>
<dbReference type="InterPro" id="IPR052035">
    <property type="entry name" value="ZnF_BED_domain_contain"/>
</dbReference>
<comment type="caution">
    <text evidence="6">The sequence shown here is derived from an EMBL/GenBank/DDBJ whole genome shotgun (WGS) entry which is preliminary data.</text>
</comment>
<dbReference type="GO" id="GO:0005634">
    <property type="term" value="C:nucleus"/>
    <property type="evidence" value="ECO:0007669"/>
    <property type="project" value="UniProtKB-SubCell"/>
</dbReference>
<dbReference type="EMBL" id="KZ308688">
    <property type="protein sequence ID" value="KAG8233112.1"/>
    <property type="molecule type" value="Genomic_DNA"/>
</dbReference>
<evidence type="ECO:0000256" key="1">
    <source>
        <dbReference type="ARBA" id="ARBA00004123"/>
    </source>
</evidence>
<reference evidence="6" key="1">
    <citation type="submission" date="2013-04" db="EMBL/GenBank/DDBJ databases">
        <authorList>
            <person name="Qu J."/>
            <person name="Murali S.C."/>
            <person name="Bandaranaike D."/>
            <person name="Bellair M."/>
            <person name="Blankenburg K."/>
            <person name="Chao H."/>
            <person name="Dinh H."/>
            <person name="Doddapaneni H."/>
            <person name="Downs B."/>
            <person name="Dugan-Rocha S."/>
            <person name="Elkadiri S."/>
            <person name="Gnanaolivu R.D."/>
            <person name="Hernandez B."/>
            <person name="Javaid M."/>
            <person name="Jayaseelan J.C."/>
            <person name="Lee S."/>
            <person name="Li M."/>
            <person name="Ming W."/>
            <person name="Munidasa M."/>
            <person name="Muniz J."/>
            <person name="Nguyen L."/>
            <person name="Ongeri F."/>
            <person name="Osuji N."/>
            <person name="Pu L.-L."/>
            <person name="Puazo M."/>
            <person name="Qu C."/>
            <person name="Quiroz J."/>
            <person name="Raj R."/>
            <person name="Weissenberger G."/>
            <person name="Xin Y."/>
            <person name="Zou X."/>
            <person name="Han Y."/>
            <person name="Richards S."/>
            <person name="Worley K."/>
            <person name="Muzny D."/>
            <person name="Gibbs R."/>
        </authorList>
    </citation>
    <scope>NUCLEOTIDE SEQUENCE</scope>
    <source>
        <strain evidence="6">Sampled in the wild</strain>
    </source>
</reference>
<gene>
    <name evidence="6" type="ORF">J437_LFUL012538</name>
</gene>
<dbReference type="PANTHER" id="PTHR46481">
    <property type="entry name" value="ZINC FINGER BED DOMAIN-CONTAINING PROTEIN 4"/>
    <property type="match status" value="1"/>
</dbReference>
<accession>A0A8K0KEQ8</accession>
<keyword evidence="2" id="KW-0479">Metal-binding</keyword>
<keyword evidence="7" id="KW-1185">Reference proteome</keyword>
<evidence type="ECO:0000256" key="5">
    <source>
        <dbReference type="ARBA" id="ARBA00023242"/>
    </source>
</evidence>
<name>A0A8K0KEQ8_LADFU</name>
<organism evidence="6 7">
    <name type="scientific">Ladona fulva</name>
    <name type="common">Scarce chaser dragonfly</name>
    <name type="synonym">Libellula fulva</name>
    <dbReference type="NCBI Taxonomy" id="123851"/>
    <lineage>
        <taxon>Eukaryota</taxon>
        <taxon>Metazoa</taxon>
        <taxon>Ecdysozoa</taxon>
        <taxon>Arthropoda</taxon>
        <taxon>Hexapoda</taxon>
        <taxon>Insecta</taxon>
        <taxon>Pterygota</taxon>
        <taxon>Palaeoptera</taxon>
        <taxon>Odonata</taxon>
        <taxon>Epiprocta</taxon>
        <taxon>Anisoptera</taxon>
        <taxon>Libelluloidea</taxon>
        <taxon>Libellulidae</taxon>
        <taxon>Ladona</taxon>
    </lineage>
</organism>
<keyword evidence="5" id="KW-0539">Nucleus</keyword>
<sequence>MALFCSSVSSFCKVNLSYKGGTTSNLQKHLNSMQPTDPSHQLPSQAMLRTLMPQKYESIAQTLKMHLSTDELIMLTTNGRTSTANETYLAITEHFISKQWETFSAVLNCFKLDGRHTAEKLTSERRTITIIWG</sequence>
<evidence type="ECO:0000313" key="6">
    <source>
        <dbReference type="EMBL" id="KAG8233112.1"/>
    </source>
</evidence>
<evidence type="ECO:0000256" key="4">
    <source>
        <dbReference type="ARBA" id="ARBA00022833"/>
    </source>
</evidence>
<reference evidence="6" key="2">
    <citation type="submission" date="2017-10" db="EMBL/GenBank/DDBJ databases">
        <title>Ladona fulva Genome sequencing and assembly.</title>
        <authorList>
            <person name="Murali S."/>
            <person name="Richards S."/>
            <person name="Bandaranaike D."/>
            <person name="Bellair M."/>
            <person name="Blankenburg K."/>
            <person name="Chao H."/>
            <person name="Dinh H."/>
            <person name="Doddapaneni H."/>
            <person name="Dugan-Rocha S."/>
            <person name="Elkadiri S."/>
            <person name="Gnanaolivu R."/>
            <person name="Hernandez B."/>
            <person name="Skinner E."/>
            <person name="Javaid M."/>
            <person name="Lee S."/>
            <person name="Li M."/>
            <person name="Ming W."/>
            <person name="Munidasa M."/>
            <person name="Muniz J."/>
            <person name="Nguyen L."/>
            <person name="Hughes D."/>
            <person name="Osuji N."/>
            <person name="Pu L.-L."/>
            <person name="Puazo M."/>
            <person name="Qu C."/>
            <person name="Quiroz J."/>
            <person name="Raj R."/>
            <person name="Weissenberger G."/>
            <person name="Xin Y."/>
            <person name="Zou X."/>
            <person name="Han Y."/>
            <person name="Worley K."/>
            <person name="Muzny D."/>
            <person name="Gibbs R."/>
        </authorList>
    </citation>
    <scope>NUCLEOTIDE SEQUENCE</scope>
    <source>
        <strain evidence="6">Sampled in the wild</strain>
    </source>
</reference>
<evidence type="ECO:0000313" key="7">
    <source>
        <dbReference type="Proteomes" id="UP000792457"/>
    </source>
</evidence>
<dbReference type="OrthoDB" id="1607513at2759"/>
<protein>
    <submittedName>
        <fullName evidence="6">Uncharacterized protein</fullName>
    </submittedName>
</protein>
<dbReference type="Proteomes" id="UP000792457">
    <property type="component" value="Unassembled WGS sequence"/>
</dbReference>
<dbReference type="GO" id="GO:0008270">
    <property type="term" value="F:zinc ion binding"/>
    <property type="evidence" value="ECO:0007669"/>
    <property type="project" value="UniProtKB-KW"/>
</dbReference>
<evidence type="ECO:0000256" key="2">
    <source>
        <dbReference type="ARBA" id="ARBA00022723"/>
    </source>
</evidence>
<evidence type="ECO:0000256" key="3">
    <source>
        <dbReference type="ARBA" id="ARBA00022771"/>
    </source>
</evidence>